<name>A0ABN5B987_9SPHN</name>
<keyword evidence="1" id="KW-0802">TPR repeat</keyword>
<dbReference type="Gene3D" id="1.25.40.10">
    <property type="entry name" value="Tetratricopeptide repeat domain"/>
    <property type="match status" value="1"/>
</dbReference>
<organism evidence="3 4">
    <name type="scientific">Blastomonas fulva</name>
    <dbReference type="NCBI Taxonomy" id="1550728"/>
    <lineage>
        <taxon>Bacteria</taxon>
        <taxon>Pseudomonadati</taxon>
        <taxon>Pseudomonadota</taxon>
        <taxon>Alphaproteobacteria</taxon>
        <taxon>Sphingomonadales</taxon>
        <taxon>Sphingomonadaceae</taxon>
        <taxon>Blastomonas</taxon>
    </lineage>
</organism>
<accession>A0ABN5B987</accession>
<evidence type="ECO:0000256" key="2">
    <source>
        <dbReference type="SAM" id="MobiDB-lite"/>
    </source>
</evidence>
<dbReference type="Pfam" id="PF13432">
    <property type="entry name" value="TPR_16"/>
    <property type="match status" value="1"/>
</dbReference>
<sequence length="296" mass="30525">MLLAAAQTASGEGVVPPGGQPAQPEQPAQPVVAGQSGEAPAQPAGPAAPAFVAPLNDEARFEACMDMATDDPASGIVAANEWLIGGGGYFARHCLGFAYAKDGRWGAAADAFVAAARDAERARDNRAANLWTQAGNAALASGDAALALTYFDAAMARGVSEGLLLGELHLDRARALVVAGKAEEAEAAFAEAHRLVPEDPLAWLLSATLARRQGKLDRAQADIDIAARLAPRDPEVALEAGNIAASAGKYDIARRNWTQAIDIRPDGPIAKTARNHLTQLDDAETGAKGAEPAKAQ</sequence>
<dbReference type="SMART" id="SM00028">
    <property type="entry name" value="TPR"/>
    <property type="match status" value="4"/>
</dbReference>
<feature type="compositionally biased region" description="Low complexity" evidence="2">
    <location>
        <begin position="11"/>
        <end position="50"/>
    </location>
</feature>
<feature type="region of interest" description="Disordered" evidence="2">
    <location>
        <begin position="1"/>
        <end position="50"/>
    </location>
</feature>
<evidence type="ECO:0000256" key="1">
    <source>
        <dbReference type="PROSITE-ProRule" id="PRU00339"/>
    </source>
</evidence>
<dbReference type="PROSITE" id="PS50005">
    <property type="entry name" value="TPR"/>
    <property type="match status" value="1"/>
</dbReference>
<dbReference type="EMBL" id="CP020083">
    <property type="protein sequence ID" value="ASR53523.1"/>
    <property type="molecule type" value="Genomic_DNA"/>
</dbReference>
<dbReference type="InterPro" id="IPR011990">
    <property type="entry name" value="TPR-like_helical_dom_sf"/>
</dbReference>
<dbReference type="InterPro" id="IPR019734">
    <property type="entry name" value="TPR_rpt"/>
</dbReference>
<reference evidence="3 4" key="1">
    <citation type="submission" date="2017-03" db="EMBL/GenBank/DDBJ databases">
        <title>Complete genome sequence of Blastomonas fulva degrading microcsystin LR.</title>
        <authorList>
            <person name="Lee H.-g."/>
            <person name="Jin L."/>
            <person name="oh H.-M."/>
        </authorList>
    </citation>
    <scope>NUCLEOTIDE SEQUENCE [LARGE SCALE GENOMIC DNA]</scope>
    <source>
        <strain evidence="3 4">T2</strain>
    </source>
</reference>
<gene>
    <name evidence="3" type="ORF">B5J99_12780</name>
</gene>
<dbReference type="SUPFAM" id="SSF48452">
    <property type="entry name" value="TPR-like"/>
    <property type="match status" value="1"/>
</dbReference>
<evidence type="ECO:0000313" key="4">
    <source>
        <dbReference type="Proteomes" id="UP000258016"/>
    </source>
</evidence>
<feature type="repeat" description="TPR" evidence="1">
    <location>
        <begin position="234"/>
        <end position="267"/>
    </location>
</feature>
<dbReference type="Proteomes" id="UP000258016">
    <property type="component" value="Chromosome"/>
</dbReference>
<keyword evidence="4" id="KW-1185">Reference proteome</keyword>
<evidence type="ECO:0000313" key="3">
    <source>
        <dbReference type="EMBL" id="ASR53523.1"/>
    </source>
</evidence>
<protein>
    <recommendedName>
        <fullName evidence="5">Tetratricopeptide repeat protein</fullName>
    </recommendedName>
</protein>
<proteinExistence type="predicted"/>
<evidence type="ECO:0008006" key="5">
    <source>
        <dbReference type="Google" id="ProtNLM"/>
    </source>
</evidence>